<dbReference type="Proteomes" id="UP000236161">
    <property type="component" value="Unassembled WGS sequence"/>
</dbReference>
<organism evidence="12 13">
    <name type="scientific">Apostasia shenzhenica</name>
    <dbReference type="NCBI Taxonomy" id="1088818"/>
    <lineage>
        <taxon>Eukaryota</taxon>
        <taxon>Viridiplantae</taxon>
        <taxon>Streptophyta</taxon>
        <taxon>Embryophyta</taxon>
        <taxon>Tracheophyta</taxon>
        <taxon>Spermatophyta</taxon>
        <taxon>Magnoliopsida</taxon>
        <taxon>Liliopsida</taxon>
        <taxon>Asparagales</taxon>
        <taxon>Orchidaceae</taxon>
        <taxon>Apostasioideae</taxon>
        <taxon>Apostasia</taxon>
    </lineage>
</organism>
<evidence type="ECO:0000256" key="10">
    <source>
        <dbReference type="SAM" id="MobiDB-lite"/>
    </source>
</evidence>
<feature type="region of interest" description="Disordered" evidence="10">
    <location>
        <begin position="67"/>
        <end position="97"/>
    </location>
</feature>
<keyword evidence="9" id="KW-0539">Nucleus</keyword>
<evidence type="ECO:0000256" key="4">
    <source>
        <dbReference type="ARBA" id="ARBA00022499"/>
    </source>
</evidence>
<dbReference type="EMBL" id="KZ451982">
    <property type="protein sequence ID" value="PKA54576.1"/>
    <property type="molecule type" value="Genomic_DNA"/>
</dbReference>
<evidence type="ECO:0000259" key="11">
    <source>
        <dbReference type="Pfam" id="PF10497"/>
    </source>
</evidence>
<reference evidence="12 13" key="1">
    <citation type="journal article" date="2017" name="Nature">
        <title>The Apostasia genome and the evolution of orchids.</title>
        <authorList>
            <person name="Zhang G.Q."/>
            <person name="Liu K.W."/>
            <person name="Li Z."/>
            <person name="Lohaus R."/>
            <person name="Hsiao Y.Y."/>
            <person name="Niu S.C."/>
            <person name="Wang J.Y."/>
            <person name="Lin Y.C."/>
            <person name="Xu Q."/>
            <person name="Chen L.J."/>
            <person name="Yoshida K."/>
            <person name="Fujiwara S."/>
            <person name="Wang Z.W."/>
            <person name="Zhang Y.Q."/>
            <person name="Mitsuda N."/>
            <person name="Wang M."/>
            <person name="Liu G.H."/>
            <person name="Pecoraro L."/>
            <person name="Huang H.X."/>
            <person name="Xiao X.J."/>
            <person name="Lin M."/>
            <person name="Wu X.Y."/>
            <person name="Wu W.L."/>
            <person name="Chen Y.Y."/>
            <person name="Chang S.B."/>
            <person name="Sakamoto S."/>
            <person name="Ohme-Takagi M."/>
            <person name="Yagi M."/>
            <person name="Zeng S.J."/>
            <person name="Shen C.Y."/>
            <person name="Yeh C.M."/>
            <person name="Luo Y.B."/>
            <person name="Tsai W.C."/>
            <person name="Van de Peer Y."/>
            <person name="Liu Z.J."/>
        </authorList>
    </citation>
    <scope>NUCLEOTIDE SEQUENCE [LARGE SCALE GENOMIC DNA]</scope>
    <source>
        <strain evidence="13">cv. Shenzhen</strain>
        <tissue evidence="12">Stem</tissue>
    </source>
</reference>
<dbReference type="Pfam" id="PF10497">
    <property type="entry name" value="zf-4CXXC_R1"/>
    <property type="match status" value="1"/>
</dbReference>
<feature type="domain" description="Zinc-finger" evidence="11">
    <location>
        <begin position="168"/>
        <end position="264"/>
    </location>
</feature>
<dbReference type="GO" id="GO:0005634">
    <property type="term" value="C:nucleus"/>
    <property type="evidence" value="ECO:0007669"/>
    <property type="project" value="UniProtKB-SubCell"/>
</dbReference>
<dbReference type="GO" id="GO:0006355">
    <property type="term" value="P:regulation of DNA-templated transcription"/>
    <property type="evidence" value="ECO:0007669"/>
    <property type="project" value="InterPro"/>
</dbReference>
<evidence type="ECO:0000256" key="7">
    <source>
        <dbReference type="ARBA" id="ARBA00023015"/>
    </source>
</evidence>
<keyword evidence="7" id="KW-0805">Transcription regulation</keyword>
<dbReference type="PANTHER" id="PTHR31169:SF23">
    <property type="entry name" value="OS03G0572250 PROTEIN"/>
    <property type="match status" value="1"/>
</dbReference>
<evidence type="ECO:0000256" key="6">
    <source>
        <dbReference type="ARBA" id="ARBA00022843"/>
    </source>
</evidence>
<comment type="subcellular location">
    <subcellularLocation>
        <location evidence="2">Cytoplasm</location>
    </subcellularLocation>
    <subcellularLocation>
        <location evidence="1">Nucleus</location>
    </subcellularLocation>
</comment>
<gene>
    <name evidence="12" type="ORF">AXF42_Ash000411</name>
</gene>
<evidence type="ECO:0000256" key="9">
    <source>
        <dbReference type="ARBA" id="ARBA00023242"/>
    </source>
</evidence>
<evidence type="ECO:0000256" key="2">
    <source>
        <dbReference type="ARBA" id="ARBA00004496"/>
    </source>
</evidence>
<evidence type="ECO:0000313" key="12">
    <source>
        <dbReference type="EMBL" id="PKA54576.1"/>
    </source>
</evidence>
<proteinExistence type="predicted"/>
<accession>A0A2I0AGF7</accession>
<protein>
    <recommendedName>
        <fullName evidence="11">Zinc-finger domain-containing protein</fullName>
    </recommendedName>
</protein>
<dbReference type="PANTHER" id="PTHR31169">
    <property type="entry name" value="OS05G0300700 PROTEIN"/>
    <property type="match status" value="1"/>
</dbReference>
<keyword evidence="3" id="KW-0963">Cytoplasm</keyword>
<dbReference type="InterPro" id="IPR040221">
    <property type="entry name" value="CDCA7/CDA7L"/>
</dbReference>
<dbReference type="InterPro" id="IPR018866">
    <property type="entry name" value="Znf-4CXXC_R1"/>
</dbReference>
<name>A0A2I0AGF7_9ASPA</name>
<evidence type="ECO:0000256" key="1">
    <source>
        <dbReference type="ARBA" id="ARBA00004123"/>
    </source>
</evidence>
<dbReference type="OrthoDB" id="298344at2759"/>
<dbReference type="AlphaFoldDB" id="A0A2I0AGF7"/>
<keyword evidence="6" id="KW-0832">Ubl conjugation</keyword>
<dbReference type="GO" id="GO:0005737">
    <property type="term" value="C:cytoplasm"/>
    <property type="evidence" value="ECO:0007669"/>
    <property type="project" value="UniProtKB-SubCell"/>
</dbReference>
<evidence type="ECO:0000256" key="5">
    <source>
        <dbReference type="ARBA" id="ARBA00022553"/>
    </source>
</evidence>
<evidence type="ECO:0000256" key="8">
    <source>
        <dbReference type="ARBA" id="ARBA00023163"/>
    </source>
</evidence>
<keyword evidence="8" id="KW-0804">Transcription</keyword>
<dbReference type="STRING" id="1088818.A0A2I0AGF7"/>
<keyword evidence="5" id="KW-0597">Phosphoprotein</keyword>
<keyword evidence="13" id="KW-1185">Reference proteome</keyword>
<keyword evidence="4" id="KW-1017">Isopeptide bond</keyword>
<feature type="region of interest" description="Disordered" evidence="10">
    <location>
        <begin position="1"/>
        <end position="20"/>
    </location>
</feature>
<evidence type="ECO:0000313" key="13">
    <source>
        <dbReference type="Proteomes" id="UP000236161"/>
    </source>
</evidence>
<evidence type="ECO:0000256" key="3">
    <source>
        <dbReference type="ARBA" id="ARBA00022490"/>
    </source>
</evidence>
<sequence length="318" mass="35580">MVTTRRRALAAESSAGGDCGGGGGGEGMISCYEMSRSERIKENMERMKKLGILDLSLKLKSECRRSYSTRGRPVGSSRVVGSHLIEGPPTPPLAPRRSSRLQNIAPVNYSMTRKMEKKEAMDDDSSYLLREGQVEEIYTEEHEKLLGSCETSWTLFVDGYDHNGKRIYDPVKGKTCHQCRQKTLGHHTSCCKCKLVQGQFCGDCLYMRYGENVLDVEKNPSWVCPVCRGICNCSLCRIRKGWAPTGLLYKKIKGLGYKSVAHYLILTRRGQRNSADHESLEPRELDVNENCSNNSGSGDHQCVVRDNEEGKMPILIEA</sequence>